<evidence type="ECO:0000256" key="1">
    <source>
        <dbReference type="ARBA" id="ARBA00003489"/>
    </source>
</evidence>
<dbReference type="RefSeq" id="WP_266123778.1">
    <property type="nucleotide sequence ID" value="NZ_JAJHNU010000005.1"/>
</dbReference>
<dbReference type="PANTHER" id="PTHR30290:SF32">
    <property type="entry name" value="GLUTATHIONE-BINDING PROTEIN GSIB"/>
    <property type="match status" value="1"/>
</dbReference>
<gene>
    <name evidence="10" type="primary">gsiB</name>
    <name evidence="10" type="ORF">LMS43_15515</name>
</gene>
<dbReference type="CDD" id="cd08499">
    <property type="entry name" value="PBP2_Ylib_like"/>
    <property type="match status" value="1"/>
</dbReference>
<organism evidence="10 11">
    <name type="scientific">Alcaligenes endophyticus</name>
    <dbReference type="NCBI Taxonomy" id="1929088"/>
    <lineage>
        <taxon>Bacteria</taxon>
        <taxon>Pseudomonadati</taxon>
        <taxon>Pseudomonadota</taxon>
        <taxon>Betaproteobacteria</taxon>
        <taxon>Burkholderiales</taxon>
        <taxon>Alcaligenaceae</taxon>
        <taxon>Alcaligenes</taxon>
    </lineage>
</organism>
<proteinExistence type="inferred from homology"/>
<evidence type="ECO:0000313" key="11">
    <source>
        <dbReference type="Proteomes" id="UP001168613"/>
    </source>
</evidence>
<evidence type="ECO:0000259" key="9">
    <source>
        <dbReference type="Pfam" id="PF00496"/>
    </source>
</evidence>
<sequence length="516" mass="57696">MKIFKPKAALLAAALCVGTLNAPLSLAADKQVTLAISSAIESLDPYNTNSSITRSVSKSIYEGLFEFDQNLKIQKVLAEDYSVSEDGLVYTIKLRQGVKFHDDTDFTANAVKVTFDRVLDKANGLSRWSQFSLIKEVNVIDEHTVDFVLEKPFSAFLSTLAHAAAMIISPAALEKYGNKDIASHPVGTGPFKFLEWRPSEHVKVEKFDHYWRTGWPKVDGLTFRFVTDNNTRSSVIQTGEAQFAYPIPYEQAKLLEKAKNIEIVATPSVSDTYVALNYQVKPFNDIRVRQALNYAVNKEALAKVAYAGYARPMEGVIPQGVQYAQKMDPWPYDPAKARELLKEAGYADGFSVPLWSGYNDGTATKVVQFLQQQLAQVGVKTSIEILEAGQRVARVKQVSNPETAGNRMYYIGWASSTGEADWVLRPLLATSSWVPAFENNAYYSNELVDKAIEASLLTTDEAEKTAQYKMAQEQVWADAPWIFLVTRDHVYGQSDKLKGMYVMPDGNFYYPEIELQ</sequence>
<keyword evidence="6 8" id="KW-0732">Signal</keyword>
<dbReference type="Pfam" id="PF00496">
    <property type="entry name" value="SBP_bac_5"/>
    <property type="match status" value="1"/>
</dbReference>
<feature type="chain" id="PRO_5046116208" description="Glutathione-binding protein GsiB" evidence="8">
    <location>
        <begin position="28"/>
        <end position="516"/>
    </location>
</feature>
<dbReference type="Gene3D" id="3.90.76.10">
    <property type="entry name" value="Dipeptide-binding Protein, Domain 1"/>
    <property type="match status" value="1"/>
</dbReference>
<evidence type="ECO:0000313" key="10">
    <source>
        <dbReference type="EMBL" id="MDN4122699.1"/>
    </source>
</evidence>
<protein>
    <recommendedName>
        <fullName evidence="4">Glutathione-binding protein GsiB</fullName>
    </recommendedName>
</protein>
<feature type="domain" description="Solute-binding protein family 5" evidence="9">
    <location>
        <begin position="72"/>
        <end position="431"/>
    </location>
</feature>
<comment type="caution">
    <text evidence="10">The sequence shown here is derived from an EMBL/GenBank/DDBJ whole genome shotgun (WGS) entry which is preliminary data.</text>
</comment>
<keyword evidence="11" id="KW-1185">Reference proteome</keyword>
<evidence type="ECO:0000256" key="5">
    <source>
        <dbReference type="ARBA" id="ARBA00022448"/>
    </source>
</evidence>
<dbReference type="Gene3D" id="3.10.105.10">
    <property type="entry name" value="Dipeptide-binding Protein, Domain 3"/>
    <property type="match status" value="1"/>
</dbReference>
<comment type="subcellular location">
    <subcellularLocation>
        <location evidence="2">Periplasm</location>
    </subcellularLocation>
</comment>
<dbReference type="PANTHER" id="PTHR30290">
    <property type="entry name" value="PERIPLASMIC BINDING COMPONENT OF ABC TRANSPORTER"/>
    <property type="match status" value="1"/>
</dbReference>
<accession>A0ABT8EN20</accession>
<evidence type="ECO:0000256" key="3">
    <source>
        <dbReference type="ARBA" id="ARBA00005695"/>
    </source>
</evidence>
<dbReference type="InterPro" id="IPR039424">
    <property type="entry name" value="SBP_5"/>
</dbReference>
<comment type="function">
    <text evidence="1">Part of the ABC transporter complex GsiABCD involved in glutathione import. Binds glutathione.</text>
</comment>
<dbReference type="Gene3D" id="3.40.190.10">
    <property type="entry name" value="Periplasmic binding protein-like II"/>
    <property type="match status" value="1"/>
</dbReference>
<keyword evidence="7" id="KW-0574">Periplasm</keyword>
<name>A0ABT8EN20_9BURK</name>
<feature type="signal peptide" evidence="8">
    <location>
        <begin position="1"/>
        <end position="27"/>
    </location>
</feature>
<evidence type="ECO:0000256" key="4">
    <source>
        <dbReference type="ARBA" id="ARBA00017393"/>
    </source>
</evidence>
<dbReference type="InterPro" id="IPR030678">
    <property type="entry name" value="Peptide/Ni-bd"/>
</dbReference>
<dbReference type="NCBIfam" id="NF011942">
    <property type="entry name" value="PRK15413.1"/>
    <property type="match status" value="1"/>
</dbReference>
<evidence type="ECO:0000256" key="7">
    <source>
        <dbReference type="ARBA" id="ARBA00022764"/>
    </source>
</evidence>
<reference evidence="10" key="1">
    <citation type="submission" date="2021-11" db="EMBL/GenBank/DDBJ databases">
        <title>Draft genome sequence of Alcaligenes endophyticus type strain CCUG 75668T.</title>
        <authorList>
            <person name="Salva-Serra F."/>
            <person name="Duran R.E."/>
            <person name="Seeger M."/>
            <person name="Moore E.R.B."/>
            <person name="Jaen-Luchoro D."/>
        </authorList>
    </citation>
    <scope>NUCLEOTIDE SEQUENCE</scope>
    <source>
        <strain evidence="10">CCUG 75668</strain>
    </source>
</reference>
<dbReference type="EMBL" id="JAJHNU010000005">
    <property type="protein sequence ID" value="MDN4122699.1"/>
    <property type="molecule type" value="Genomic_DNA"/>
</dbReference>
<dbReference type="PIRSF" id="PIRSF002741">
    <property type="entry name" value="MppA"/>
    <property type="match status" value="1"/>
</dbReference>
<evidence type="ECO:0000256" key="6">
    <source>
        <dbReference type="ARBA" id="ARBA00022729"/>
    </source>
</evidence>
<keyword evidence="5" id="KW-0813">Transport</keyword>
<dbReference type="SUPFAM" id="SSF53850">
    <property type="entry name" value="Periplasmic binding protein-like II"/>
    <property type="match status" value="1"/>
</dbReference>
<evidence type="ECO:0000256" key="8">
    <source>
        <dbReference type="SAM" id="SignalP"/>
    </source>
</evidence>
<evidence type="ECO:0000256" key="2">
    <source>
        <dbReference type="ARBA" id="ARBA00004418"/>
    </source>
</evidence>
<dbReference type="InterPro" id="IPR000914">
    <property type="entry name" value="SBP_5_dom"/>
</dbReference>
<comment type="similarity">
    <text evidence="3">Belongs to the bacterial solute-binding protein 5 family.</text>
</comment>
<dbReference type="Proteomes" id="UP001168613">
    <property type="component" value="Unassembled WGS sequence"/>
</dbReference>